<dbReference type="SUPFAM" id="SSF82861">
    <property type="entry name" value="Mechanosensitive channel protein MscS (YggB), transmembrane region"/>
    <property type="match status" value="1"/>
</dbReference>
<evidence type="ECO:0000259" key="13">
    <source>
        <dbReference type="Pfam" id="PF21082"/>
    </source>
</evidence>
<feature type="domain" description="Mechanosensitive ion channel MscS porin" evidence="12">
    <location>
        <begin position="98"/>
        <end position="313"/>
    </location>
</feature>
<proteinExistence type="inferred from homology"/>
<dbReference type="InterPro" id="IPR025692">
    <property type="entry name" value="MscS_IM_dom1"/>
</dbReference>
<dbReference type="Proteomes" id="UP000315471">
    <property type="component" value="Unassembled WGS sequence"/>
</dbReference>
<dbReference type="Pfam" id="PF12795">
    <property type="entry name" value="MscS_porin"/>
    <property type="match status" value="1"/>
</dbReference>
<dbReference type="InterPro" id="IPR024393">
    <property type="entry name" value="MscS_porin"/>
</dbReference>
<dbReference type="Gene3D" id="2.30.30.60">
    <property type="match status" value="1"/>
</dbReference>
<protein>
    <submittedName>
        <fullName evidence="15">Miniconductance mechanosensitive channel MscM</fullName>
    </submittedName>
</protein>
<feature type="transmembrane region" description="Helical" evidence="9">
    <location>
        <begin position="668"/>
        <end position="685"/>
    </location>
</feature>
<dbReference type="OrthoDB" id="9809206at2"/>
<dbReference type="SUPFAM" id="SSF50182">
    <property type="entry name" value="Sm-like ribonucleoproteins"/>
    <property type="match status" value="1"/>
</dbReference>
<dbReference type="PANTHER" id="PTHR30347">
    <property type="entry name" value="POTASSIUM CHANNEL RELATED"/>
    <property type="match status" value="1"/>
</dbReference>
<feature type="domain" description="Mechanosensitive ion channel MscS C-terminal" evidence="13">
    <location>
        <begin position="1057"/>
        <end position="1140"/>
    </location>
</feature>
<keyword evidence="5 9" id="KW-1133">Transmembrane helix</keyword>
<dbReference type="InterPro" id="IPR049278">
    <property type="entry name" value="MS_channel_C"/>
</dbReference>
<dbReference type="GO" id="GO:0008381">
    <property type="term" value="F:mechanosensitive monoatomic ion channel activity"/>
    <property type="evidence" value="ECO:0007669"/>
    <property type="project" value="UniProtKB-ARBA"/>
</dbReference>
<evidence type="ECO:0000256" key="4">
    <source>
        <dbReference type="ARBA" id="ARBA00022692"/>
    </source>
</evidence>
<dbReference type="InterPro" id="IPR023408">
    <property type="entry name" value="MscS_beta-dom_sf"/>
</dbReference>
<comment type="subcellular location">
    <subcellularLocation>
        <location evidence="1">Cell membrane</location>
        <topology evidence="1">Multi-pass membrane protein</topology>
    </subcellularLocation>
</comment>
<feature type="domain" description="Mechanosensitive ion channel transmembrane helices 2/3" evidence="14">
    <location>
        <begin position="941"/>
        <end position="982"/>
    </location>
</feature>
<evidence type="ECO:0000256" key="7">
    <source>
        <dbReference type="SAM" id="Coils"/>
    </source>
</evidence>
<feature type="transmembrane region" description="Helical" evidence="9">
    <location>
        <begin position="851"/>
        <end position="869"/>
    </location>
</feature>
<evidence type="ECO:0000256" key="1">
    <source>
        <dbReference type="ARBA" id="ARBA00004651"/>
    </source>
</evidence>
<accession>A0A5C6DDH8</accession>
<keyword evidence="16" id="KW-1185">Reference proteome</keyword>
<dbReference type="SUPFAM" id="SSF82689">
    <property type="entry name" value="Mechanosensitive channel protein MscS (YggB), C-terminal domain"/>
    <property type="match status" value="1"/>
</dbReference>
<evidence type="ECO:0000256" key="9">
    <source>
        <dbReference type="SAM" id="Phobius"/>
    </source>
</evidence>
<feature type="region of interest" description="Disordered" evidence="8">
    <location>
        <begin position="39"/>
        <end position="76"/>
    </location>
</feature>
<gene>
    <name evidence="15" type="primary">mscM_2</name>
    <name evidence="15" type="ORF">Q31b_53890</name>
</gene>
<keyword evidence="7" id="KW-0175">Coiled coil</keyword>
<dbReference type="InterPro" id="IPR011066">
    <property type="entry name" value="MscS_channel_C_sf"/>
</dbReference>
<dbReference type="EMBL" id="SJPY01000010">
    <property type="protein sequence ID" value="TWU35293.1"/>
    <property type="molecule type" value="Genomic_DNA"/>
</dbReference>
<dbReference type="AlphaFoldDB" id="A0A5C6DDH8"/>
<dbReference type="PANTHER" id="PTHR30347:SF1">
    <property type="entry name" value="MECHANOSENSITIVE CHANNEL MSCK"/>
    <property type="match status" value="1"/>
</dbReference>
<organism evidence="15 16">
    <name type="scientific">Novipirellula aureliae</name>
    <dbReference type="NCBI Taxonomy" id="2527966"/>
    <lineage>
        <taxon>Bacteria</taxon>
        <taxon>Pseudomonadati</taxon>
        <taxon>Planctomycetota</taxon>
        <taxon>Planctomycetia</taxon>
        <taxon>Pirellulales</taxon>
        <taxon>Pirellulaceae</taxon>
        <taxon>Novipirellula</taxon>
    </lineage>
</organism>
<evidence type="ECO:0000313" key="16">
    <source>
        <dbReference type="Proteomes" id="UP000315471"/>
    </source>
</evidence>
<comment type="similarity">
    <text evidence="2">Belongs to the MscS (TC 1.A.23) family.</text>
</comment>
<dbReference type="InterPro" id="IPR011014">
    <property type="entry name" value="MscS_channel_TM-2"/>
</dbReference>
<dbReference type="InterPro" id="IPR010920">
    <property type="entry name" value="LSM_dom_sf"/>
</dbReference>
<evidence type="ECO:0000256" key="2">
    <source>
        <dbReference type="ARBA" id="ARBA00008017"/>
    </source>
</evidence>
<feature type="domain" description="Mechanosensitive ion channel inner membrane" evidence="11">
    <location>
        <begin position="545"/>
        <end position="881"/>
    </location>
</feature>
<evidence type="ECO:0000313" key="15">
    <source>
        <dbReference type="EMBL" id="TWU35293.1"/>
    </source>
</evidence>
<dbReference type="Pfam" id="PF12794">
    <property type="entry name" value="MscS_TM"/>
    <property type="match status" value="1"/>
</dbReference>
<evidence type="ECO:0000256" key="3">
    <source>
        <dbReference type="ARBA" id="ARBA00022475"/>
    </source>
</evidence>
<evidence type="ECO:0000256" key="6">
    <source>
        <dbReference type="ARBA" id="ARBA00023136"/>
    </source>
</evidence>
<evidence type="ECO:0000256" key="8">
    <source>
        <dbReference type="SAM" id="MobiDB-lite"/>
    </source>
</evidence>
<feature type="transmembrane region" description="Helical" evidence="9">
    <location>
        <begin position="942"/>
        <end position="963"/>
    </location>
</feature>
<dbReference type="InterPro" id="IPR006685">
    <property type="entry name" value="MscS_channel_2nd"/>
</dbReference>
<dbReference type="Pfam" id="PF21082">
    <property type="entry name" value="MS_channel_3rd"/>
    <property type="match status" value="1"/>
</dbReference>
<keyword evidence="6 9" id="KW-0472">Membrane</keyword>
<evidence type="ECO:0000259" key="12">
    <source>
        <dbReference type="Pfam" id="PF12795"/>
    </source>
</evidence>
<feature type="transmembrane region" description="Helical" evidence="9">
    <location>
        <begin position="691"/>
        <end position="712"/>
    </location>
</feature>
<dbReference type="RefSeq" id="WP_146602472.1">
    <property type="nucleotide sequence ID" value="NZ_SJPY01000010.1"/>
</dbReference>
<dbReference type="GO" id="GO:0005886">
    <property type="term" value="C:plasma membrane"/>
    <property type="evidence" value="ECO:0007669"/>
    <property type="project" value="UniProtKB-SubCell"/>
</dbReference>
<dbReference type="InterPro" id="IPR049142">
    <property type="entry name" value="MS_channel_1st"/>
</dbReference>
<dbReference type="Gene3D" id="3.30.70.100">
    <property type="match status" value="1"/>
</dbReference>
<feature type="transmembrane region" description="Helical" evidence="9">
    <location>
        <begin position="589"/>
        <end position="612"/>
    </location>
</feature>
<evidence type="ECO:0000256" key="5">
    <source>
        <dbReference type="ARBA" id="ARBA00022989"/>
    </source>
</evidence>
<feature type="transmembrane region" description="Helical" evidence="9">
    <location>
        <begin position="775"/>
        <end position="794"/>
    </location>
</feature>
<dbReference type="Pfam" id="PF00924">
    <property type="entry name" value="MS_channel_2nd"/>
    <property type="match status" value="1"/>
</dbReference>
<dbReference type="Pfam" id="PF21088">
    <property type="entry name" value="MS_channel_1st"/>
    <property type="match status" value="1"/>
</dbReference>
<feature type="transmembrane region" description="Helical" evidence="9">
    <location>
        <begin position="969"/>
        <end position="996"/>
    </location>
</feature>
<feature type="transmembrane region" description="Helical" evidence="9">
    <location>
        <begin position="742"/>
        <end position="763"/>
    </location>
</feature>
<evidence type="ECO:0000259" key="11">
    <source>
        <dbReference type="Pfam" id="PF12794"/>
    </source>
</evidence>
<dbReference type="Gene3D" id="1.10.287.1260">
    <property type="match status" value="1"/>
</dbReference>
<evidence type="ECO:0000259" key="10">
    <source>
        <dbReference type="Pfam" id="PF00924"/>
    </source>
</evidence>
<feature type="transmembrane region" description="Helical" evidence="9">
    <location>
        <begin position="900"/>
        <end position="921"/>
    </location>
</feature>
<feature type="coiled-coil region" evidence="7">
    <location>
        <begin position="243"/>
        <end position="301"/>
    </location>
</feature>
<feature type="compositionally biased region" description="Low complexity" evidence="8">
    <location>
        <begin position="56"/>
        <end position="68"/>
    </location>
</feature>
<reference evidence="15 16" key="1">
    <citation type="submission" date="2019-02" db="EMBL/GenBank/DDBJ databases">
        <title>Deep-cultivation of Planctomycetes and their phenomic and genomic characterization uncovers novel biology.</title>
        <authorList>
            <person name="Wiegand S."/>
            <person name="Jogler M."/>
            <person name="Boedeker C."/>
            <person name="Pinto D."/>
            <person name="Vollmers J."/>
            <person name="Rivas-Marin E."/>
            <person name="Kohn T."/>
            <person name="Peeters S.H."/>
            <person name="Heuer A."/>
            <person name="Rast P."/>
            <person name="Oberbeckmann S."/>
            <person name="Bunk B."/>
            <person name="Jeske O."/>
            <person name="Meyerdierks A."/>
            <person name="Storesund J.E."/>
            <person name="Kallscheuer N."/>
            <person name="Luecker S."/>
            <person name="Lage O.M."/>
            <person name="Pohl T."/>
            <person name="Merkel B.J."/>
            <person name="Hornburger P."/>
            <person name="Mueller R.-W."/>
            <person name="Bruemmer F."/>
            <person name="Labrenz M."/>
            <person name="Spormann A.M."/>
            <person name="Op Den Camp H."/>
            <person name="Overmann J."/>
            <person name="Amann R."/>
            <person name="Jetten M.S.M."/>
            <person name="Mascher T."/>
            <person name="Medema M.H."/>
            <person name="Devos D.P."/>
            <person name="Kaster A.-K."/>
            <person name="Ovreas L."/>
            <person name="Rohde M."/>
            <person name="Galperin M.Y."/>
            <person name="Jogler C."/>
        </authorList>
    </citation>
    <scope>NUCLEOTIDE SEQUENCE [LARGE SCALE GENOMIC DNA]</scope>
    <source>
        <strain evidence="15 16">Q31b</strain>
    </source>
</reference>
<keyword evidence="3" id="KW-1003">Cell membrane</keyword>
<dbReference type="InterPro" id="IPR052702">
    <property type="entry name" value="MscS-like_channel"/>
</dbReference>
<comment type="caution">
    <text evidence="15">The sequence shown here is derived from an EMBL/GenBank/DDBJ whole genome shotgun (WGS) entry which is preliminary data.</text>
</comment>
<keyword evidence="4 9" id="KW-0812">Transmembrane</keyword>
<evidence type="ECO:0000259" key="14">
    <source>
        <dbReference type="Pfam" id="PF21088"/>
    </source>
</evidence>
<name>A0A5C6DDH8_9BACT</name>
<feature type="domain" description="Mechanosensitive ion channel MscS" evidence="10">
    <location>
        <begin position="984"/>
        <end position="1049"/>
    </location>
</feature>
<sequence length="1150" mass="128456">MFVRLRQLTWFSKSSLLVWIIGVMAVGGPPWTIAEAQRSELQPPPEATLPTENRSASESPASESPAPETNGPETIGADRSADAAITLEDIKKGSAQVEGNSDLDDALKASLQEIYRQAEQNIQAAETSKQNQAKFVAMADDVSGQTQAVKDKLNKPQKSSTLEVDGETSIEVIKQQLAAKKVELASAVQADGEWSAERTRRQKRIAEIPVEQLAVDQKLEQVKEQLSRSAPANETPLQTETRISLLRSQLQSLEARKQELVAEQGAYAATTDLLPLQIQLANQKTNQLKETTKKLEAILVERQESKAANTIDDLTAKLSNTPGPLLPLAERNIEIARQNQILVSKLSEATKLLADAQESFVEVKAAKTTSQERLGTVGLTDALGIILREKRAEFEELRTKFRPLPDLREKTQQYQINAFELEDDLAHVREQIESLQVDDGEGSNPNQEEIELWDQRRELLIDTLDTQNTLLQIMLNADTQRRQLRMVIDDYIEFVDQNLFWIRSAPAFSVMEIGRLVPASAWLLNPSHWSSVWRHLIAGAKHQPISSILALLMTLGLIGYRSRLKQGILETGAEASTFHATFLATAKSLGYSIALAFQWPIVFAFIGWLLLISNGTDPLIRGLGMGFVVTAIYVASRELIKDVCRDNGLADSHFGWDKAIRSLLRLHLRWYTAVGGILIFLMIVYHECPDVQWRISVTRITSVFLFGVTALFHHCILSPKSPIYVQARREHPDSVSYRWRRVIWLVATGLPIVFALFALSGYLETAFSLGRLLQTSVLMLVLLLLLTALTFRALSLHYRDVARSQAIERREKRLAATPNAAGEGLASDIGIELEEEEAADLPTLDRNTRQLIYVTSAAITLFSLAYVWSDVLPAINILDRAVFFEVSTGERVEEISLRTLVYVIVTIVGAMFAAKNLPSFLELLILSRTSLDSGARYAMTTIFRYIVITIATIAVLNLLWIPWTQLGWLLAAASVGLGFGMQEIVANFVCGLILLVERPVRVGDIVTIDDTTGVVSRIQMRATTVTNWDRKEFIVPNKTLITDKLLNWSLTNVVNRVTINIGVDYESDTRQVQAILIRITDEHPDVMDDPAPVINFDSFGDSSLNFVVRFYLANLDRRVMVTHEINNMILNEFRAAGISIPFPQRDVHMK</sequence>